<accession>X0ZWX6</accession>
<sequence length="67" mass="7935">KIGISRVRICQILNLLKLNPLIIQELEKLGDPLKAKIITERMLRPYVNKSFREQKELLYILKTLFKV</sequence>
<dbReference type="AlphaFoldDB" id="X0ZWX6"/>
<organism evidence="1">
    <name type="scientific">marine sediment metagenome</name>
    <dbReference type="NCBI Taxonomy" id="412755"/>
    <lineage>
        <taxon>unclassified sequences</taxon>
        <taxon>metagenomes</taxon>
        <taxon>ecological metagenomes</taxon>
    </lineage>
</organism>
<dbReference type="EMBL" id="BART01005196">
    <property type="protein sequence ID" value="GAG62417.1"/>
    <property type="molecule type" value="Genomic_DNA"/>
</dbReference>
<evidence type="ECO:0008006" key="2">
    <source>
        <dbReference type="Google" id="ProtNLM"/>
    </source>
</evidence>
<evidence type="ECO:0000313" key="1">
    <source>
        <dbReference type="EMBL" id="GAG62417.1"/>
    </source>
</evidence>
<gene>
    <name evidence="1" type="ORF">S01H4_12303</name>
</gene>
<protein>
    <recommendedName>
        <fullName evidence="2">ParB/Spo0J HTH domain-containing protein</fullName>
    </recommendedName>
</protein>
<name>X0ZWX6_9ZZZZ</name>
<proteinExistence type="predicted"/>
<feature type="non-terminal residue" evidence="1">
    <location>
        <position position="1"/>
    </location>
</feature>
<comment type="caution">
    <text evidence="1">The sequence shown here is derived from an EMBL/GenBank/DDBJ whole genome shotgun (WGS) entry which is preliminary data.</text>
</comment>
<reference evidence="1" key="1">
    <citation type="journal article" date="2014" name="Front. Microbiol.">
        <title>High frequency of phylogenetically diverse reductive dehalogenase-homologous genes in deep subseafloor sedimentary metagenomes.</title>
        <authorList>
            <person name="Kawai M."/>
            <person name="Futagami T."/>
            <person name="Toyoda A."/>
            <person name="Takaki Y."/>
            <person name="Nishi S."/>
            <person name="Hori S."/>
            <person name="Arai W."/>
            <person name="Tsubouchi T."/>
            <person name="Morono Y."/>
            <person name="Uchiyama I."/>
            <person name="Ito T."/>
            <person name="Fujiyama A."/>
            <person name="Inagaki F."/>
            <person name="Takami H."/>
        </authorList>
    </citation>
    <scope>NUCLEOTIDE SEQUENCE</scope>
    <source>
        <strain evidence="1">Expedition CK06-06</strain>
    </source>
</reference>